<keyword evidence="2" id="KW-1185">Reference proteome</keyword>
<accession>A0A158KM94</accession>
<protein>
    <submittedName>
        <fullName evidence="1">Uncharacterized protein</fullName>
    </submittedName>
</protein>
<evidence type="ECO:0000313" key="1">
    <source>
        <dbReference type="EMBL" id="SAL81843.1"/>
    </source>
</evidence>
<reference evidence="1" key="1">
    <citation type="submission" date="2016-01" db="EMBL/GenBank/DDBJ databases">
        <authorList>
            <person name="Peeters C."/>
        </authorList>
    </citation>
    <scope>NUCLEOTIDE SEQUENCE [LARGE SCALE GENOMIC DNA]</scope>
    <source>
        <strain evidence="1">LMG 29317</strain>
    </source>
</reference>
<proteinExistence type="predicted"/>
<comment type="caution">
    <text evidence="1">The sequence shown here is derived from an EMBL/GenBank/DDBJ whole genome shotgun (WGS) entry which is preliminary data.</text>
</comment>
<dbReference type="EMBL" id="FCOM02000039">
    <property type="protein sequence ID" value="SAL81843.1"/>
    <property type="molecule type" value="Genomic_DNA"/>
</dbReference>
<sequence>MACKEEAGSAYLVNELVRLVYLTFNIQDATYGDTDLGVYAHAGAPLFEAILRQADRQFDGASSYVHMDASARA</sequence>
<gene>
    <name evidence="1" type="ORF">AWB74_06070</name>
</gene>
<dbReference type="Proteomes" id="UP000055019">
    <property type="component" value="Unassembled WGS sequence"/>
</dbReference>
<dbReference type="RefSeq" id="WP_061150330.1">
    <property type="nucleotide sequence ID" value="NZ_FCOM02000039.1"/>
</dbReference>
<evidence type="ECO:0000313" key="2">
    <source>
        <dbReference type="Proteomes" id="UP000055019"/>
    </source>
</evidence>
<organism evidence="1 2">
    <name type="scientific">Caballeronia arvi</name>
    <dbReference type="NCBI Taxonomy" id="1777135"/>
    <lineage>
        <taxon>Bacteria</taxon>
        <taxon>Pseudomonadati</taxon>
        <taxon>Pseudomonadota</taxon>
        <taxon>Betaproteobacteria</taxon>
        <taxon>Burkholderiales</taxon>
        <taxon>Burkholderiaceae</taxon>
        <taxon>Caballeronia</taxon>
    </lineage>
</organism>
<name>A0A158KM94_9BURK</name>
<dbReference type="AlphaFoldDB" id="A0A158KM94"/>